<dbReference type="EMBL" id="KQ460883">
    <property type="protein sequence ID" value="KPJ11147.1"/>
    <property type="molecule type" value="Genomic_DNA"/>
</dbReference>
<dbReference type="Pfam" id="PF16561">
    <property type="entry name" value="AMPK1_CBM"/>
    <property type="match status" value="1"/>
</dbReference>
<dbReference type="InterPro" id="IPR035969">
    <property type="entry name" value="Rab-GAP_TBC_sf"/>
</dbReference>
<dbReference type="Gene3D" id="1.10.472.80">
    <property type="entry name" value="Ypt/Rab-GAP domain of gyp1p, domain 3"/>
    <property type="match status" value="1"/>
</dbReference>
<dbReference type="InterPro" id="IPR013783">
    <property type="entry name" value="Ig-like_fold"/>
</dbReference>
<keyword evidence="7" id="KW-0276">Fatty acid metabolism</keyword>
<evidence type="ECO:0000259" key="12">
    <source>
        <dbReference type="PROSITE" id="PS50086"/>
    </source>
</evidence>
<evidence type="ECO:0000256" key="10">
    <source>
        <dbReference type="ARBA" id="ARBA00025180"/>
    </source>
</evidence>
<dbReference type="STRING" id="76193.A0A194R0C2"/>
<evidence type="ECO:0000256" key="3">
    <source>
        <dbReference type="ARBA" id="ARBA00014207"/>
    </source>
</evidence>
<dbReference type="SMART" id="SM00164">
    <property type="entry name" value="TBC"/>
    <property type="match status" value="1"/>
</dbReference>
<proteinExistence type="inferred from homology"/>
<dbReference type="SUPFAM" id="SSF47923">
    <property type="entry name" value="Ypt/Rab-GAP domain of gyp1p"/>
    <property type="match status" value="2"/>
</dbReference>
<dbReference type="InParanoid" id="A0A194R0C2"/>
<evidence type="ECO:0000256" key="11">
    <source>
        <dbReference type="SAM" id="MobiDB-lite"/>
    </source>
</evidence>
<dbReference type="FunFam" id="2.60.40.10:FF:000139">
    <property type="entry name" value="Protein kinase AMP-activated non-catalytic subunit beta 1"/>
    <property type="match status" value="1"/>
</dbReference>
<dbReference type="AlphaFoldDB" id="A0A194R0C2"/>
<evidence type="ECO:0000259" key="13">
    <source>
        <dbReference type="PROSITE" id="PS50206"/>
    </source>
</evidence>
<dbReference type="Gene3D" id="2.60.40.10">
    <property type="entry name" value="Immunoglobulins"/>
    <property type="match status" value="1"/>
</dbReference>
<feature type="compositionally biased region" description="Basic and acidic residues" evidence="11">
    <location>
        <begin position="29"/>
        <end position="50"/>
    </location>
</feature>
<keyword evidence="9" id="KW-0443">Lipid metabolism</keyword>
<dbReference type="GO" id="GO:0042147">
    <property type="term" value="P:retrograde transport, endosome to Golgi"/>
    <property type="evidence" value="ECO:0007669"/>
    <property type="project" value="InterPro"/>
</dbReference>
<dbReference type="CDD" id="cd02859">
    <property type="entry name" value="E_set_AMPKbeta_like_N"/>
    <property type="match status" value="1"/>
</dbReference>
<dbReference type="InterPro" id="IPR014756">
    <property type="entry name" value="Ig_E-set"/>
</dbReference>
<dbReference type="FunCoup" id="A0A194R0C2">
    <property type="interactions" value="1737"/>
</dbReference>
<evidence type="ECO:0000256" key="4">
    <source>
        <dbReference type="ARBA" id="ARBA00022473"/>
    </source>
</evidence>
<feature type="region of interest" description="Disordered" evidence="11">
    <location>
        <begin position="1"/>
        <end position="59"/>
    </location>
</feature>
<dbReference type="InterPro" id="IPR032640">
    <property type="entry name" value="AMPK1_CBM"/>
</dbReference>
<dbReference type="GO" id="GO:0099041">
    <property type="term" value="P:vesicle tethering to Golgi"/>
    <property type="evidence" value="ECO:0007669"/>
    <property type="project" value="TreeGrafter"/>
</dbReference>
<evidence type="ECO:0000256" key="6">
    <source>
        <dbReference type="ARBA" id="ARBA00022553"/>
    </source>
</evidence>
<evidence type="ECO:0000256" key="2">
    <source>
        <dbReference type="ARBA" id="ARBA00010926"/>
    </source>
</evidence>
<keyword evidence="6" id="KW-0597">Phosphoprotein</keyword>
<evidence type="ECO:0000256" key="9">
    <source>
        <dbReference type="ARBA" id="ARBA00023098"/>
    </source>
</evidence>
<dbReference type="Pfam" id="PF19430">
    <property type="entry name" value="TBC1D23_C"/>
    <property type="match status" value="1"/>
</dbReference>
<reference evidence="14 15" key="1">
    <citation type="journal article" date="2015" name="Nat. Commun.">
        <title>Outbred genome sequencing and CRISPR/Cas9 gene editing in butterflies.</title>
        <authorList>
            <person name="Li X."/>
            <person name="Fan D."/>
            <person name="Zhang W."/>
            <person name="Liu G."/>
            <person name="Zhang L."/>
            <person name="Zhao L."/>
            <person name="Fang X."/>
            <person name="Chen L."/>
            <person name="Dong Y."/>
            <person name="Chen Y."/>
            <person name="Ding Y."/>
            <person name="Zhao R."/>
            <person name="Feng M."/>
            <person name="Zhu Y."/>
            <person name="Feng Y."/>
            <person name="Jiang X."/>
            <person name="Zhu D."/>
            <person name="Xiang H."/>
            <person name="Feng X."/>
            <person name="Li S."/>
            <person name="Wang J."/>
            <person name="Zhang G."/>
            <person name="Kronforst M.R."/>
            <person name="Wang W."/>
        </authorList>
    </citation>
    <scope>NUCLEOTIDE SEQUENCE [LARGE SCALE GENOMIC DNA]</scope>
    <source>
        <strain evidence="14">Ya'a_city_454_Pm</strain>
        <tissue evidence="14">Whole body</tissue>
    </source>
</reference>
<accession>A0A194R0C2</accession>
<gene>
    <name evidence="14" type="ORF">RR48_14786</name>
</gene>
<evidence type="ECO:0000256" key="1">
    <source>
        <dbReference type="ARBA" id="ARBA00004601"/>
    </source>
</evidence>
<dbReference type="SUPFAM" id="SSF52821">
    <property type="entry name" value="Rhodanese/Cell cycle control phosphatase"/>
    <property type="match status" value="1"/>
</dbReference>
<keyword evidence="4" id="KW-0217">Developmental protein</keyword>
<dbReference type="InterPro" id="IPR000195">
    <property type="entry name" value="Rab-GAP-TBC_dom"/>
</dbReference>
<dbReference type="InterPro" id="IPR045799">
    <property type="entry name" value="TBC1D23_C"/>
</dbReference>
<dbReference type="Pfam" id="PF00581">
    <property type="entry name" value="Rhodanese"/>
    <property type="match status" value="1"/>
</dbReference>
<keyword evidence="5" id="KW-0444">Lipid biosynthesis</keyword>
<comment type="similarity">
    <text evidence="2">Belongs to the 5'-AMP-activated protein kinase beta subunit family.</text>
</comment>
<dbReference type="InterPro" id="IPR039755">
    <property type="entry name" value="TBC1D23"/>
</dbReference>
<evidence type="ECO:0000313" key="14">
    <source>
        <dbReference type="EMBL" id="KPJ11147.1"/>
    </source>
</evidence>
<dbReference type="InterPro" id="IPR001763">
    <property type="entry name" value="Rhodanese-like_dom"/>
</dbReference>
<dbReference type="PROSITE" id="PS50086">
    <property type="entry name" value="TBC_RABGAP"/>
    <property type="match status" value="1"/>
</dbReference>
<dbReference type="InterPro" id="IPR036873">
    <property type="entry name" value="Rhodanese-like_dom_sf"/>
</dbReference>
<dbReference type="SUPFAM" id="SSF160219">
    <property type="entry name" value="AMPKBI-like"/>
    <property type="match status" value="1"/>
</dbReference>
<evidence type="ECO:0000313" key="15">
    <source>
        <dbReference type="Proteomes" id="UP000053240"/>
    </source>
</evidence>
<dbReference type="GO" id="GO:0005802">
    <property type="term" value="C:trans-Golgi network"/>
    <property type="evidence" value="ECO:0007669"/>
    <property type="project" value="TreeGrafter"/>
</dbReference>
<name>A0A194R0C2_PAPMA</name>
<feature type="domain" description="Rhodanese" evidence="13">
    <location>
        <begin position="561"/>
        <end position="673"/>
    </location>
</feature>
<comment type="subcellular location">
    <subcellularLocation>
        <location evidence="1">Golgi apparatus</location>
        <location evidence="1">trans-Golgi network</location>
    </subcellularLocation>
</comment>
<feature type="domain" description="Rab-GAP TBC" evidence="12">
    <location>
        <begin position="269"/>
        <end position="450"/>
    </location>
</feature>
<protein>
    <recommendedName>
        <fullName evidence="3">TBC1 domain family member 23</fullName>
    </recommendedName>
</protein>
<comment type="function">
    <text evidence="10">Non-catalytic subunit of AMP-activated protein kinase (AMPK), an energy sensor protein kinase that plays a key role in regulating cellular energy metabolism. In response to reduction of intracellular ATP levels, AMPK activates energy-producing pathways and inhibits energy-consuming processes: inhibits protein, carbohydrate and lipid biosynthesis, as well as cell growth and proliferation. AMPK acts via direct phosphorylation of metabolic enzymes, and by longer-term effects via phosphorylation of transcription regulators. Also acts as a regulator of cellular polarity by remodeling the actin cytoskeleton; probably by indirectly activating myosin. Beta non-catalytic subunit acts as a scaffold on which the AMPK complex assembles, via its C-terminus that bridges alpha (PRKAA1 or PRKAA2) and gamma subunits (PRKAG1, PRKAG2 or PRKAG3).</text>
</comment>
<evidence type="ECO:0000256" key="8">
    <source>
        <dbReference type="ARBA" id="ARBA00023034"/>
    </source>
</evidence>
<organism evidence="14 15">
    <name type="scientific">Papilio machaon</name>
    <name type="common">Old World swallowtail butterfly</name>
    <dbReference type="NCBI Taxonomy" id="76193"/>
    <lineage>
        <taxon>Eukaryota</taxon>
        <taxon>Metazoa</taxon>
        <taxon>Ecdysozoa</taxon>
        <taxon>Arthropoda</taxon>
        <taxon>Hexapoda</taxon>
        <taxon>Insecta</taxon>
        <taxon>Pterygota</taxon>
        <taxon>Neoptera</taxon>
        <taxon>Endopterygota</taxon>
        <taxon>Lepidoptera</taxon>
        <taxon>Glossata</taxon>
        <taxon>Ditrysia</taxon>
        <taxon>Papilionoidea</taxon>
        <taxon>Papilionidae</taxon>
        <taxon>Papilioninae</taxon>
        <taxon>Papilio</taxon>
    </lineage>
</organism>
<dbReference type="SUPFAM" id="SSF81296">
    <property type="entry name" value="E set domains"/>
    <property type="match status" value="1"/>
</dbReference>
<dbReference type="Pfam" id="PF00566">
    <property type="entry name" value="RabGAP-TBC"/>
    <property type="match status" value="1"/>
</dbReference>
<dbReference type="PANTHER" id="PTHR13297:SF5">
    <property type="entry name" value="TBC1 DOMAIN FAMILY MEMBER 23"/>
    <property type="match status" value="1"/>
</dbReference>
<dbReference type="SMART" id="SM00450">
    <property type="entry name" value="RHOD"/>
    <property type="match status" value="1"/>
</dbReference>
<dbReference type="Proteomes" id="UP000053240">
    <property type="component" value="Unassembled WGS sequence"/>
</dbReference>
<dbReference type="Gene3D" id="3.40.250.10">
    <property type="entry name" value="Rhodanese-like domain"/>
    <property type="match status" value="1"/>
</dbReference>
<keyword evidence="15" id="KW-1185">Reference proteome</keyword>
<dbReference type="GO" id="GO:0006631">
    <property type="term" value="P:fatty acid metabolic process"/>
    <property type="evidence" value="ECO:0007669"/>
    <property type="project" value="UniProtKB-KW"/>
</dbReference>
<dbReference type="PROSITE" id="PS50206">
    <property type="entry name" value="RHODANESE_3"/>
    <property type="match status" value="1"/>
</dbReference>
<dbReference type="InterPro" id="IPR037256">
    <property type="entry name" value="ASC_dom_sf"/>
</dbReference>
<dbReference type="PANTHER" id="PTHR13297">
    <property type="entry name" value="TBC1 DOMAIN FAMILY MEMBER 23-RELATED"/>
    <property type="match status" value="1"/>
</dbReference>
<evidence type="ECO:0000256" key="7">
    <source>
        <dbReference type="ARBA" id="ARBA00022832"/>
    </source>
</evidence>
<evidence type="ECO:0000256" key="5">
    <source>
        <dbReference type="ARBA" id="ARBA00022516"/>
    </source>
</evidence>
<dbReference type="GO" id="GO:0005829">
    <property type="term" value="C:cytosol"/>
    <property type="evidence" value="ECO:0007669"/>
    <property type="project" value="GOC"/>
</dbReference>
<dbReference type="CDD" id="cd20788">
    <property type="entry name" value="TBC1D23_C-like"/>
    <property type="match status" value="1"/>
</dbReference>
<sequence length="913" mass="102871">MGNAGSNQPKEWHKDNISKQLDAPSSPSKEGEAFTFDKRTDDDPTGREDDNNIEDGAPYYTKAVPESNVEYQETSDLPTTLTDSSNIVDDIKVLPTVFKWEGGGKQVYISGTFTDWKTIPMVKSHGDFVTIIDLPEGEHQYKYFVDGEWRHDPTVKVIDNGMGSKNNLVTVKLSDFEVFQALAKDSEGIHSGAQTEYSQEIPQSKPWEKVTGPPILPPHLLQVILNKDTPLSHPAAVTVLSNAELIELESALLDGCSPQEINVITKGKKIPDSLRPDVWLVCLNCQDGVNQLLLFDEIFDLPNQNELRDDVKKFVQRLDNEDEEKLAVISDIESIITFYCKSKSISYSSNNGWIEILYPLLSLKLPRSDTYNLFEKIIKLYIPKGCITNGVPFHILRLVLQYHDPELCSFLDTKRITPEQYCLPWLRSLFAGTCNLEVVLFMWDLYFQRSDPFFIFFLCLIMIVNAREQLLQMKTEEKSTIIKTLVGMPGDLEANDVSDFCSLAHYYSLKTPQSFREDVLEVLFSESGLEINSKLYSQALCLPVAVHELIESATVDAADVDSVKFFLVDCRPAEQYNAGHLSTAFHLDCNLMLQEPNAFNTAVQGLLNAQRHALAAGSLAAGEHLCFVGSGRTEEDSYAHMVVASFLKKNTKHVSMLDGGFVAIHDYFGPHMTDCLEEHNISTCLVCAPNNNNVNNEPRKAKVRENVPAIQLFSKLSSAMKAKSQEVKGKLIEYIVNPNANVNNGEWHVSANDRKDHRYRNVPPVFSINDEDDDSHSDSRRDIMSSDALEEIVELQTFLKGHNVIDNFQCQEVLLNGYMYDSYLIVTDTHLIILREIPNKRGFAKILSRRPLSTIVKITAKKRHPELITFKYGIPNGDDLLIKDMDRFLIPNASVATKVVSNQIVLQLDNKNQ</sequence>
<keyword evidence="8" id="KW-0333">Golgi apparatus</keyword>